<proteinExistence type="predicted"/>
<dbReference type="OrthoDB" id="40621at10239"/>
<dbReference type="RefSeq" id="YP_009506515.1">
    <property type="nucleotide sequence ID" value="NC_038467.1"/>
</dbReference>
<evidence type="ECO:0000313" key="2">
    <source>
        <dbReference type="Proteomes" id="UP000242503"/>
    </source>
</evidence>
<dbReference type="GeneID" id="37617416"/>
<keyword evidence="2" id="KW-1185">Reference proteome</keyword>
<dbReference type="Proteomes" id="UP000242503">
    <property type="component" value="Segment DNA A"/>
</dbReference>
<dbReference type="KEGG" id="vg:37617416"/>
<dbReference type="EMBL" id="KC791690">
    <property type="protein sequence ID" value="AGN12887.1"/>
    <property type="molecule type" value="Genomic_DNA"/>
</dbReference>
<name>R9S7V3_9GEMI</name>
<reference evidence="1 2" key="1">
    <citation type="submission" date="2013-03" db="EMBL/GenBank/DDBJ databases">
        <title>Tomato Bright Yellow Mosaic Virus and Tomato Bright Yellow Mottle Virus: two new tomato-infecting begomoviruses in Brazil.</title>
        <authorList>
            <person name="Fonseca M.E.N."/>
            <person name="Fernandes-Acioli N.A.N."/>
            <person name="Costa A.F."/>
            <person name="Boiteux L.S."/>
        </authorList>
    </citation>
    <scope>NUCLEOTIDE SEQUENCE [LARGE SCALE GENOMIC DNA]</scope>
    <source>
        <strain evidence="1">BA167</strain>
    </source>
</reference>
<organism evidence="1 2">
    <name type="scientific">Tomato bright yellow mosaic virus</name>
    <dbReference type="NCBI Taxonomy" id="1340746"/>
    <lineage>
        <taxon>Viruses</taxon>
        <taxon>Monodnaviria</taxon>
        <taxon>Shotokuvirae</taxon>
        <taxon>Cressdnaviricota</taxon>
        <taxon>Repensiviricetes</taxon>
        <taxon>Geplafuvirales</taxon>
        <taxon>Geminiviridae</taxon>
        <taxon>Begomovirus</taxon>
        <taxon>Begomovirus solanummusivi</taxon>
    </lineage>
</organism>
<protein>
    <submittedName>
        <fullName evidence="1">AL2</fullName>
    </submittedName>
</protein>
<accession>R9S7V3</accession>
<sequence>MFPRQRGKRSSQKLDAPHSEIRLYQLPPLSKSNTELLKEKLKYPKGEQSEDDALTLSAAVQFIFTLMHGIWIHAQGNTSLHLRHRMAYISGKFQIPFISRSSTWRIHHTQRPGYITSRYGSTTTPGKRWVSTRPTLISTSGRHRLQLLGRDI</sequence>
<evidence type="ECO:0000313" key="1">
    <source>
        <dbReference type="EMBL" id="AGN12887.1"/>
    </source>
</evidence>